<dbReference type="Pfam" id="PF02687">
    <property type="entry name" value="FtsX"/>
    <property type="match status" value="1"/>
</dbReference>
<protein>
    <recommendedName>
        <fullName evidence="3 10">Cell division protein FtsX</fullName>
    </recommendedName>
</protein>
<feature type="domain" description="ABC3 transporter permease C-terminal" evidence="12">
    <location>
        <begin position="187"/>
        <end position="307"/>
    </location>
</feature>
<dbReference type="PANTHER" id="PTHR47755:SF1">
    <property type="entry name" value="CELL DIVISION PROTEIN FTSX"/>
    <property type="match status" value="1"/>
</dbReference>
<reference evidence="14 15" key="1">
    <citation type="journal article" date="2016" name="Nat. Commun.">
        <title>Thousands of microbial genomes shed light on interconnected biogeochemical processes in an aquifer system.</title>
        <authorList>
            <person name="Anantharaman K."/>
            <person name="Brown C.T."/>
            <person name="Hug L.A."/>
            <person name="Sharon I."/>
            <person name="Castelle C.J."/>
            <person name="Probst A.J."/>
            <person name="Thomas B.C."/>
            <person name="Singh A."/>
            <person name="Wilkins M.J."/>
            <person name="Karaoz U."/>
            <person name="Brodie E.L."/>
            <person name="Williams K.H."/>
            <person name="Hubbard S.S."/>
            <person name="Banfield J.F."/>
        </authorList>
    </citation>
    <scope>NUCLEOTIDE SEQUENCE [LARGE SCALE GENOMIC DNA]</scope>
</reference>
<evidence type="ECO:0000259" key="12">
    <source>
        <dbReference type="Pfam" id="PF02687"/>
    </source>
</evidence>
<evidence type="ECO:0000256" key="4">
    <source>
        <dbReference type="ARBA" id="ARBA00022475"/>
    </source>
</evidence>
<gene>
    <name evidence="14" type="ORF">A2995_00430</name>
</gene>
<proteinExistence type="inferred from homology"/>
<feature type="transmembrane region" description="Helical" evidence="11">
    <location>
        <begin position="233"/>
        <end position="259"/>
    </location>
</feature>
<evidence type="ECO:0000313" key="14">
    <source>
        <dbReference type="EMBL" id="OGI87022.1"/>
    </source>
</evidence>
<keyword evidence="4 10" id="KW-1003">Cell membrane</keyword>
<dbReference type="PANTHER" id="PTHR47755">
    <property type="entry name" value="CELL DIVISION PROTEIN FTSX"/>
    <property type="match status" value="1"/>
</dbReference>
<keyword evidence="8 10" id="KW-0472">Membrane</keyword>
<dbReference type="GO" id="GO:0005886">
    <property type="term" value="C:plasma membrane"/>
    <property type="evidence" value="ECO:0007669"/>
    <property type="project" value="UniProtKB-SubCell"/>
</dbReference>
<feature type="transmembrane region" description="Helical" evidence="11">
    <location>
        <begin position="279"/>
        <end position="302"/>
    </location>
</feature>
<dbReference type="PIRSF" id="PIRSF003097">
    <property type="entry name" value="FtsX"/>
    <property type="match status" value="1"/>
</dbReference>
<keyword evidence="6 11" id="KW-0812">Transmembrane</keyword>
<evidence type="ECO:0000256" key="9">
    <source>
        <dbReference type="ARBA" id="ARBA00023306"/>
    </source>
</evidence>
<name>A0A1F6WYR9_9BACT</name>
<evidence type="ECO:0000256" key="1">
    <source>
        <dbReference type="ARBA" id="ARBA00004651"/>
    </source>
</evidence>
<organism evidence="14 15">
    <name type="scientific">Candidatus Nomurabacteria bacterium RIFCSPLOWO2_01_FULL_33_24</name>
    <dbReference type="NCBI Taxonomy" id="1801765"/>
    <lineage>
        <taxon>Bacteria</taxon>
        <taxon>Candidatus Nomuraibacteriota</taxon>
    </lineage>
</organism>
<keyword evidence="7 11" id="KW-1133">Transmembrane helix</keyword>
<evidence type="ECO:0000256" key="2">
    <source>
        <dbReference type="ARBA" id="ARBA00007379"/>
    </source>
</evidence>
<evidence type="ECO:0000256" key="7">
    <source>
        <dbReference type="ARBA" id="ARBA00022989"/>
    </source>
</evidence>
<dbReference type="Pfam" id="PF18075">
    <property type="entry name" value="FtsX_ECD"/>
    <property type="match status" value="1"/>
</dbReference>
<evidence type="ECO:0000256" key="11">
    <source>
        <dbReference type="SAM" id="Phobius"/>
    </source>
</evidence>
<keyword evidence="5 10" id="KW-0132">Cell division</keyword>
<dbReference type="InterPro" id="IPR003838">
    <property type="entry name" value="ABC3_permease_C"/>
</dbReference>
<feature type="domain" description="FtsX extracellular" evidence="13">
    <location>
        <begin position="59"/>
        <end position="148"/>
    </location>
</feature>
<evidence type="ECO:0000256" key="8">
    <source>
        <dbReference type="ARBA" id="ARBA00023136"/>
    </source>
</evidence>
<dbReference type="InterPro" id="IPR004513">
    <property type="entry name" value="FtsX"/>
</dbReference>
<evidence type="ECO:0000259" key="13">
    <source>
        <dbReference type="Pfam" id="PF18075"/>
    </source>
</evidence>
<dbReference type="InterPro" id="IPR040690">
    <property type="entry name" value="FtsX_ECD"/>
</dbReference>
<feature type="transmembrane region" description="Helical" evidence="11">
    <location>
        <begin position="21"/>
        <end position="48"/>
    </location>
</feature>
<evidence type="ECO:0000256" key="10">
    <source>
        <dbReference type="PIRNR" id="PIRNR003097"/>
    </source>
</evidence>
<sequence>MFWLDTKRVIKSGFINFIRSSLISLSSVLVVTITLSIIASLIFLQAILQFSLSEMEDKVDVTIYFTVGAPEEQILNLKSSLEELPEVASVGYLTSDEAIRDFRLRHTDDYLTLQALEETGKNPLGASLNIRAQEPSQYESIATFLEGDSAVVVETSDIIDGDINYYKNKEIIDKLTSIINSSQQLGFFFTFIFIIISIIITFNTIRLTIYVAREEIEVMRLVGAGNKYIRGPFMVEGVIYGVISSLITIIIFYPITSWFGREMSSFFGMNLSEYYLNNFFQIFIIILLSGVALGTISSFLAVRKYLNK</sequence>
<comment type="similarity">
    <text evidence="2 10">Belongs to the ABC-4 integral membrane protein family. FtsX subfamily.</text>
</comment>
<dbReference type="Gene3D" id="3.30.70.3040">
    <property type="match status" value="1"/>
</dbReference>
<dbReference type="GO" id="GO:0051301">
    <property type="term" value="P:cell division"/>
    <property type="evidence" value="ECO:0007669"/>
    <property type="project" value="UniProtKB-KW"/>
</dbReference>
<feature type="transmembrane region" description="Helical" evidence="11">
    <location>
        <begin position="185"/>
        <end position="212"/>
    </location>
</feature>
<evidence type="ECO:0000256" key="3">
    <source>
        <dbReference type="ARBA" id="ARBA00021907"/>
    </source>
</evidence>
<comment type="subcellular location">
    <subcellularLocation>
        <location evidence="1">Cell membrane</location>
        <topology evidence="1">Multi-pass membrane protein</topology>
    </subcellularLocation>
</comment>
<dbReference type="AlphaFoldDB" id="A0A1F6WYR9"/>
<dbReference type="EMBL" id="MFUP01000016">
    <property type="protein sequence ID" value="OGI87022.1"/>
    <property type="molecule type" value="Genomic_DNA"/>
</dbReference>
<accession>A0A1F6WYR9</accession>
<keyword evidence="9 10" id="KW-0131">Cell cycle</keyword>
<evidence type="ECO:0000256" key="5">
    <source>
        <dbReference type="ARBA" id="ARBA00022618"/>
    </source>
</evidence>
<evidence type="ECO:0000256" key="6">
    <source>
        <dbReference type="ARBA" id="ARBA00022692"/>
    </source>
</evidence>
<comment type="caution">
    <text evidence="14">The sequence shown here is derived from an EMBL/GenBank/DDBJ whole genome shotgun (WGS) entry which is preliminary data.</text>
</comment>
<evidence type="ECO:0000313" key="15">
    <source>
        <dbReference type="Proteomes" id="UP000185809"/>
    </source>
</evidence>
<dbReference type="Proteomes" id="UP000185809">
    <property type="component" value="Unassembled WGS sequence"/>
</dbReference>